<dbReference type="EMBL" id="JAYGII010000002">
    <property type="protein sequence ID" value="MEA5444563.1"/>
    <property type="molecule type" value="Genomic_DNA"/>
</dbReference>
<reference evidence="2 3" key="1">
    <citation type="submission" date="2023-12" db="EMBL/GenBank/DDBJ databases">
        <title>Whole-genome sequencing of halo(alkali)philic microorganisms from hypersaline lakes.</title>
        <authorList>
            <person name="Sorokin D.Y."/>
            <person name="Merkel A.Y."/>
            <person name="Messina E."/>
            <person name="Yakimov M."/>
        </authorList>
    </citation>
    <scope>NUCLEOTIDE SEQUENCE [LARGE SCALE GENOMIC DNA]</scope>
    <source>
        <strain evidence="2 3">AB-CW1</strain>
    </source>
</reference>
<protein>
    <submittedName>
        <fullName evidence="2">DUF559 domain-containing protein</fullName>
    </submittedName>
</protein>
<evidence type="ECO:0000313" key="3">
    <source>
        <dbReference type="Proteomes" id="UP001302316"/>
    </source>
</evidence>
<dbReference type="InterPro" id="IPR007569">
    <property type="entry name" value="DUF559"/>
</dbReference>
<feature type="domain" description="DUF559" evidence="1">
    <location>
        <begin position="19"/>
        <end position="110"/>
    </location>
</feature>
<dbReference type="Gene3D" id="3.40.960.10">
    <property type="entry name" value="VSR Endonuclease"/>
    <property type="match status" value="1"/>
</dbReference>
<dbReference type="InterPro" id="IPR047216">
    <property type="entry name" value="Endonuclease_DUF559_bact"/>
</dbReference>
<dbReference type="PANTHER" id="PTHR38590:SF1">
    <property type="entry name" value="BLL0828 PROTEIN"/>
    <property type="match status" value="1"/>
</dbReference>
<evidence type="ECO:0000259" key="1">
    <source>
        <dbReference type="Pfam" id="PF04480"/>
    </source>
</evidence>
<gene>
    <name evidence="2" type="ORF">VCB98_01865</name>
</gene>
<dbReference type="Proteomes" id="UP001302316">
    <property type="component" value="Unassembled WGS sequence"/>
</dbReference>
<proteinExistence type="predicted"/>
<dbReference type="AlphaFoldDB" id="A0AAP6JD90"/>
<keyword evidence="3" id="KW-1185">Reference proteome</keyword>
<dbReference type="Pfam" id="PF04480">
    <property type="entry name" value="DUF559"/>
    <property type="match status" value="1"/>
</dbReference>
<accession>A0AAP6JD90</accession>
<organism evidence="2 3">
    <name type="scientific">Natronospira elongata</name>
    <dbReference type="NCBI Taxonomy" id="3110268"/>
    <lineage>
        <taxon>Bacteria</taxon>
        <taxon>Pseudomonadati</taxon>
        <taxon>Pseudomonadota</taxon>
        <taxon>Gammaproteobacteria</taxon>
        <taxon>Natronospirales</taxon>
        <taxon>Natronospiraceae</taxon>
        <taxon>Natronospira</taxon>
    </lineage>
</organism>
<dbReference type="RefSeq" id="WP_346049890.1">
    <property type="nucleotide sequence ID" value="NZ_JAYGII010000002.1"/>
</dbReference>
<dbReference type="PANTHER" id="PTHR38590">
    <property type="entry name" value="BLL0828 PROTEIN"/>
    <property type="match status" value="1"/>
</dbReference>
<sequence length="124" mass="14531">MMTAGEITQSGRRLFASLQSQGDADKRLWKRLRHHQLGVLFRRRQVLGSNRVDFYCPEAAMVVVIDVEPDDRGNEEDQRYRRFGLETLRFEESEILEDLDRVVVEIFRQVTLRTNSPAFQGHHS</sequence>
<evidence type="ECO:0000313" key="2">
    <source>
        <dbReference type="EMBL" id="MEA5444563.1"/>
    </source>
</evidence>
<name>A0AAP6JD90_9GAMM</name>
<comment type="caution">
    <text evidence="2">The sequence shown here is derived from an EMBL/GenBank/DDBJ whole genome shotgun (WGS) entry which is preliminary data.</text>
</comment>